<dbReference type="EMBL" id="MAAO01000006">
    <property type="protein sequence ID" value="OUR97274.1"/>
    <property type="molecule type" value="Genomic_DNA"/>
</dbReference>
<dbReference type="Proteomes" id="UP000196531">
    <property type="component" value="Unassembled WGS sequence"/>
</dbReference>
<reference evidence="8" key="1">
    <citation type="journal article" date="2017" name="Proc. Natl. Acad. Sci. U.S.A.">
        <title>Simulation of Deepwater Horizon oil plume reveals substrate specialization within a complex community of hydrocarbon-degraders.</title>
        <authorList>
            <person name="Hu P."/>
            <person name="Dubinsky E.A."/>
            <person name="Probst A.J."/>
            <person name="Wang J."/>
            <person name="Sieber C.M.K."/>
            <person name="Tom L.M."/>
            <person name="Gardinali P."/>
            <person name="Banfield J.F."/>
            <person name="Atlas R.M."/>
            <person name="Andersen G.L."/>
        </authorList>
    </citation>
    <scope>NUCLEOTIDE SEQUENCE [LARGE SCALE GENOMIC DNA]</scope>
</reference>
<evidence type="ECO:0000259" key="5">
    <source>
        <dbReference type="PROSITE" id="PS50109"/>
    </source>
</evidence>
<dbReference type="Pfam" id="PF02518">
    <property type="entry name" value="HATPase_c"/>
    <property type="match status" value="1"/>
</dbReference>
<evidence type="ECO:0000256" key="1">
    <source>
        <dbReference type="ARBA" id="ARBA00000085"/>
    </source>
</evidence>
<proteinExistence type="predicted"/>
<dbReference type="AlphaFoldDB" id="A0A1Y5F910"/>
<evidence type="ECO:0000256" key="2">
    <source>
        <dbReference type="ARBA" id="ARBA00012438"/>
    </source>
</evidence>
<dbReference type="PROSITE" id="PS50110">
    <property type="entry name" value="RESPONSE_REGULATORY"/>
    <property type="match status" value="1"/>
</dbReference>
<keyword evidence="3 4" id="KW-0597">Phosphoprotein</keyword>
<dbReference type="GO" id="GO:0000155">
    <property type="term" value="F:phosphorelay sensor kinase activity"/>
    <property type="evidence" value="ECO:0007669"/>
    <property type="project" value="TreeGrafter"/>
</dbReference>
<feature type="domain" description="Histidine kinase" evidence="5">
    <location>
        <begin position="172"/>
        <end position="387"/>
    </location>
</feature>
<dbReference type="InterPro" id="IPR001789">
    <property type="entry name" value="Sig_transdc_resp-reg_receiver"/>
</dbReference>
<dbReference type="InterPro" id="IPR005467">
    <property type="entry name" value="His_kinase_dom"/>
</dbReference>
<comment type="catalytic activity">
    <reaction evidence="1">
        <text>ATP + protein L-histidine = ADP + protein N-phospho-L-histidine.</text>
        <dbReference type="EC" id="2.7.13.3"/>
    </reaction>
</comment>
<evidence type="ECO:0000313" key="7">
    <source>
        <dbReference type="EMBL" id="OUR97274.1"/>
    </source>
</evidence>
<dbReference type="InterPro" id="IPR036890">
    <property type="entry name" value="HATPase_C_sf"/>
</dbReference>
<dbReference type="InterPro" id="IPR004358">
    <property type="entry name" value="Sig_transdc_His_kin-like_C"/>
</dbReference>
<evidence type="ECO:0000256" key="3">
    <source>
        <dbReference type="ARBA" id="ARBA00022553"/>
    </source>
</evidence>
<dbReference type="PANTHER" id="PTHR43547">
    <property type="entry name" value="TWO-COMPONENT HISTIDINE KINASE"/>
    <property type="match status" value="1"/>
</dbReference>
<gene>
    <name evidence="7" type="ORF">A9Q84_13185</name>
</gene>
<evidence type="ECO:0000256" key="4">
    <source>
        <dbReference type="PROSITE-ProRule" id="PRU00169"/>
    </source>
</evidence>
<dbReference type="Gene3D" id="3.30.565.10">
    <property type="entry name" value="Histidine kinase-like ATPase, C-terminal domain"/>
    <property type="match status" value="1"/>
</dbReference>
<comment type="caution">
    <text evidence="7">The sequence shown here is derived from an EMBL/GenBank/DDBJ whole genome shotgun (WGS) entry which is preliminary data.</text>
</comment>
<dbReference type="SMART" id="SM00387">
    <property type="entry name" value="HATPase_c"/>
    <property type="match status" value="1"/>
</dbReference>
<dbReference type="InterPro" id="IPR011006">
    <property type="entry name" value="CheY-like_superfamily"/>
</dbReference>
<name>A0A1Y5F910_9BACT</name>
<feature type="modified residue" description="4-aspartylphosphate" evidence="4">
    <location>
        <position position="55"/>
    </location>
</feature>
<dbReference type="InterPro" id="IPR003594">
    <property type="entry name" value="HATPase_dom"/>
</dbReference>
<protein>
    <recommendedName>
        <fullName evidence="2">histidine kinase</fullName>
        <ecNumber evidence="2">2.7.13.3</ecNumber>
    </recommendedName>
</protein>
<feature type="domain" description="Response regulatory" evidence="6">
    <location>
        <begin position="7"/>
        <end position="120"/>
    </location>
</feature>
<dbReference type="SUPFAM" id="SSF55874">
    <property type="entry name" value="ATPase domain of HSP90 chaperone/DNA topoisomerase II/histidine kinase"/>
    <property type="match status" value="1"/>
</dbReference>
<organism evidence="7 8">
    <name type="scientific">Halobacteriovorax marinus</name>
    <dbReference type="NCBI Taxonomy" id="97084"/>
    <lineage>
        <taxon>Bacteria</taxon>
        <taxon>Pseudomonadati</taxon>
        <taxon>Bdellovibrionota</taxon>
        <taxon>Bacteriovoracia</taxon>
        <taxon>Bacteriovoracales</taxon>
        <taxon>Halobacteriovoraceae</taxon>
        <taxon>Halobacteriovorax</taxon>
    </lineage>
</organism>
<dbReference type="PANTHER" id="PTHR43547:SF2">
    <property type="entry name" value="HYBRID SIGNAL TRANSDUCTION HISTIDINE KINASE C"/>
    <property type="match status" value="1"/>
</dbReference>
<dbReference type="EC" id="2.7.13.3" evidence="2"/>
<dbReference type="PRINTS" id="PR00344">
    <property type="entry name" value="BCTRLSENSOR"/>
</dbReference>
<evidence type="ECO:0000259" key="6">
    <source>
        <dbReference type="PROSITE" id="PS50110"/>
    </source>
</evidence>
<dbReference type="Gene3D" id="3.40.50.2300">
    <property type="match status" value="1"/>
</dbReference>
<dbReference type="Pfam" id="PF00072">
    <property type="entry name" value="Response_reg"/>
    <property type="match status" value="1"/>
</dbReference>
<dbReference type="Gene3D" id="1.10.287.130">
    <property type="match status" value="1"/>
</dbReference>
<dbReference type="SMART" id="SM00448">
    <property type="entry name" value="REC"/>
    <property type="match status" value="1"/>
</dbReference>
<evidence type="ECO:0000313" key="8">
    <source>
        <dbReference type="Proteomes" id="UP000196531"/>
    </source>
</evidence>
<dbReference type="PROSITE" id="PS50109">
    <property type="entry name" value="HIS_KIN"/>
    <property type="match status" value="1"/>
</dbReference>
<accession>A0A1Y5F910</accession>
<dbReference type="SUPFAM" id="SSF52172">
    <property type="entry name" value="CheY-like"/>
    <property type="match status" value="1"/>
</dbReference>
<sequence length="391" mass="43294">MNKEMVSILVVDDDEDILILVKKILGSSYNVIVANSALVALQALDENEIHVIITDIEMPEIDGITLAKKLQSCYSYIPLIFITGYGRKSSAIQAIKANAFDFIEKPFEAEDLLFSVARAEEVCTTRIERSAFHISLKTNAVDILKLNNQISNLSTDLVSSSNFSNIGQMTAGVTHEIKAPLIVAQVLLEKINNLSVKSDPSLDPIFEHSEVALSYINRIFKIIKGMEAFIGESENEPFIENSILEIVKNAVEIGEYKIKTHSTLKMTTENIANDLTVQARSVQLGQVIINLLNNAITATEDLDEQWIDISATTDEETVKIFVTNSGPLIPQDARDRIFDTSYTKKGKGGCGLGLSICLRILKEHNGSLKLDEHSEHTKFIVTLPKIQNNVM</sequence>